<accession>A0A653A0L6</accession>
<dbReference type="InterPro" id="IPR022907">
    <property type="entry name" value="VapC_family"/>
</dbReference>
<keyword evidence="6" id="KW-0800">Toxin</keyword>
<keyword evidence="3 6" id="KW-0479">Metal-binding</keyword>
<name>A0A653A0L6_UNCDX</name>
<evidence type="ECO:0000256" key="6">
    <source>
        <dbReference type="HAMAP-Rule" id="MF_00265"/>
    </source>
</evidence>
<dbReference type="InterPro" id="IPR044153">
    <property type="entry name" value="PIN_Pae0151-like"/>
</dbReference>
<comment type="cofactor">
    <cofactor evidence="6">
        <name>Mg(2+)</name>
        <dbReference type="ChEBI" id="CHEBI:18420"/>
    </cofactor>
</comment>
<comment type="function">
    <text evidence="6">Toxic component of a toxin-antitoxin (TA) system. An RNase.</text>
</comment>
<dbReference type="CDD" id="cd09873">
    <property type="entry name" value="PIN_Pae0151-like"/>
    <property type="match status" value="1"/>
</dbReference>
<dbReference type="EMBL" id="UPXX01000004">
    <property type="protein sequence ID" value="VBB41569.1"/>
    <property type="molecule type" value="Genomic_DNA"/>
</dbReference>
<evidence type="ECO:0000313" key="8">
    <source>
        <dbReference type="EMBL" id="VBB41569.1"/>
    </source>
</evidence>
<evidence type="ECO:0000256" key="5">
    <source>
        <dbReference type="ARBA" id="ARBA00022842"/>
    </source>
</evidence>
<dbReference type="AlphaFoldDB" id="A0A653A0L6"/>
<sequence length="143" mass="15531">MSARFVVDNSVVMSWCFEDEGNSYAEAVLESLESAEVLVPAIWPLEVGNVLLAAEGKKRLSHAAVVRFLALLGGLPITVEQETPERMLKEIVSLAREHGLSTYDASYLDLAMRFDLPLATQDPALAKAAEKCKVPAFEPARAG</sequence>
<comment type="similarity">
    <text evidence="6">Belongs to the PINc/VapC protein family.</text>
</comment>
<evidence type="ECO:0000256" key="4">
    <source>
        <dbReference type="ARBA" id="ARBA00022801"/>
    </source>
</evidence>
<keyword evidence="2 6" id="KW-0540">Nuclease</keyword>
<dbReference type="HAMAP" id="MF_00265">
    <property type="entry name" value="VapC_Nob1"/>
    <property type="match status" value="1"/>
</dbReference>
<evidence type="ECO:0000256" key="2">
    <source>
        <dbReference type="ARBA" id="ARBA00022722"/>
    </source>
</evidence>
<feature type="binding site" evidence="6">
    <location>
        <position position="8"/>
    </location>
    <ligand>
        <name>Mg(2+)</name>
        <dbReference type="ChEBI" id="CHEBI:18420"/>
    </ligand>
</feature>
<evidence type="ECO:0000259" key="7">
    <source>
        <dbReference type="Pfam" id="PF01850"/>
    </source>
</evidence>
<dbReference type="PANTHER" id="PTHR35901:SF1">
    <property type="entry name" value="EXONUCLEASE VAPC9"/>
    <property type="match status" value="1"/>
</dbReference>
<dbReference type="InterPro" id="IPR002716">
    <property type="entry name" value="PIN_dom"/>
</dbReference>
<dbReference type="Pfam" id="PF01850">
    <property type="entry name" value="PIN"/>
    <property type="match status" value="1"/>
</dbReference>
<evidence type="ECO:0000256" key="3">
    <source>
        <dbReference type="ARBA" id="ARBA00022723"/>
    </source>
</evidence>
<dbReference type="SUPFAM" id="SSF88723">
    <property type="entry name" value="PIN domain-like"/>
    <property type="match status" value="1"/>
</dbReference>
<keyword evidence="5 6" id="KW-0460">Magnesium</keyword>
<protein>
    <recommendedName>
        <fullName evidence="6">Ribonuclease VapC</fullName>
        <shortName evidence="6">RNase VapC</shortName>
        <ecNumber evidence="6">3.1.-.-</ecNumber>
    </recommendedName>
    <alternativeName>
        <fullName evidence="6">Toxin VapC</fullName>
    </alternativeName>
</protein>
<gene>
    <name evidence="6 8" type="primary">vapC</name>
    <name evidence="8" type="ORF">TRIP_B120004</name>
</gene>
<dbReference type="GO" id="GO:0016787">
    <property type="term" value="F:hydrolase activity"/>
    <property type="evidence" value="ECO:0007669"/>
    <property type="project" value="UniProtKB-KW"/>
</dbReference>
<feature type="domain" description="PIN" evidence="7">
    <location>
        <begin position="6"/>
        <end position="130"/>
    </location>
</feature>
<keyword evidence="4 6" id="KW-0378">Hydrolase</keyword>
<dbReference type="GO" id="GO:0000287">
    <property type="term" value="F:magnesium ion binding"/>
    <property type="evidence" value="ECO:0007669"/>
    <property type="project" value="UniProtKB-UniRule"/>
</dbReference>
<feature type="binding site" evidence="6">
    <location>
        <position position="104"/>
    </location>
    <ligand>
        <name>Mg(2+)</name>
        <dbReference type="ChEBI" id="CHEBI:18420"/>
    </ligand>
</feature>
<dbReference type="InterPro" id="IPR029060">
    <property type="entry name" value="PIN-like_dom_sf"/>
</dbReference>
<dbReference type="EC" id="3.1.-.-" evidence="6"/>
<dbReference type="PANTHER" id="PTHR35901">
    <property type="entry name" value="RIBONUCLEASE VAPC3"/>
    <property type="match status" value="1"/>
</dbReference>
<dbReference type="GO" id="GO:0090729">
    <property type="term" value="F:toxin activity"/>
    <property type="evidence" value="ECO:0007669"/>
    <property type="project" value="UniProtKB-KW"/>
</dbReference>
<evidence type="ECO:0000256" key="1">
    <source>
        <dbReference type="ARBA" id="ARBA00022649"/>
    </source>
</evidence>
<reference evidence="8" key="1">
    <citation type="submission" date="2018-07" db="EMBL/GenBank/DDBJ databases">
        <authorList>
            <consortium name="Genoscope - CEA"/>
            <person name="William W."/>
        </authorList>
    </citation>
    <scope>NUCLEOTIDE SEQUENCE</scope>
    <source>
        <strain evidence="8">IK1</strain>
    </source>
</reference>
<proteinExistence type="inferred from homology"/>
<keyword evidence="1 6" id="KW-1277">Toxin-antitoxin system</keyword>
<dbReference type="InterPro" id="IPR051619">
    <property type="entry name" value="TypeII_TA_RNase_PINc/VapC"/>
</dbReference>
<dbReference type="Gene3D" id="3.40.50.1010">
    <property type="entry name" value="5'-nuclease"/>
    <property type="match status" value="1"/>
</dbReference>
<organism evidence="8">
    <name type="scientific">Uncultured Desulfatiglans sp</name>
    <dbReference type="NCBI Taxonomy" id="1748965"/>
    <lineage>
        <taxon>Bacteria</taxon>
        <taxon>Pseudomonadati</taxon>
        <taxon>Thermodesulfobacteriota</taxon>
        <taxon>Desulfobacteria</taxon>
        <taxon>Desulfatiglandales</taxon>
        <taxon>Desulfatiglandaceae</taxon>
        <taxon>Desulfatiglans</taxon>
        <taxon>environmental samples</taxon>
    </lineage>
</organism>
<dbReference type="GO" id="GO:0004540">
    <property type="term" value="F:RNA nuclease activity"/>
    <property type="evidence" value="ECO:0007669"/>
    <property type="project" value="InterPro"/>
</dbReference>